<dbReference type="EMBL" id="KN847323">
    <property type="protein sequence ID" value="KIW49916.1"/>
    <property type="molecule type" value="Genomic_DNA"/>
</dbReference>
<protein>
    <recommendedName>
        <fullName evidence="3">SNF2 N-terminal domain-containing protein</fullName>
    </recommendedName>
</protein>
<evidence type="ECO:0000259" key="3">
    <source>
        <dbReference type="Pfam" id="PF00176"/>
    </source>
</evidence>
<sequence>MVNGKPVAMGEYLGREWSEAIRSLAQINTTEQPTYCQTPLRPWQKTGVAKLKYLRTSRCKGGILGDEQGLGKTVEVLSAMVHEICSGDSVYNGFNLIITIKASIPEWLEAVSGEPTHAAGSTSVL</sequence>
<reference evidence="4 5" key="1">
    <citation type="submission" date="2015-01" db="EMBL/GenBank/DDBJ databases">
        <title>The Genome Sequence of Exophiala xenobiotica CBS118157.</title>
        <authorList>
            <consortium name="The Broad Institute Genomics Platform"/>
            <person name="Cuomo C."/>
            <person name="de Hoog S."/>
            <person name="Gorbushina A."/>
            <person name="Stielow B."/>
            <person name="Teixiera M."/>
            <person name="Abouelleil A."/>
            <person name="Chapman S.B."/>
            <person name="Priest M."/>
            <person name="Young S.K."/>
            <person name="Wortman J."/>
            <person name="Nusbaum C."/>
            <person name="Birren B."/>
        </authorList>
    </citation>
    <scope>NUCLEOTIDE SEQUENCE [LARGE SCALE GENOMIC DNA]</scope>
    <source>
        <strain evidence="4 5">CBS 118157</strain>
    </source>
</reference>
<name>A0A0D2BCR8_9EURO</name>
<keyword evidence="1" id="KW-0547">Nucleotide-binding</keyword>
<evidence type="ECO:0000256" key="1">
    <source>
        <dbReference type="ARBA" id="ARBA00022741"/>
    </source>
</evidence>
<evidence type="ECO:0000256" key="2">
    <source>
        <dbReference type="ARBA" id="ARBA00022840"/>
    </source>
</evidence>
<proteinExistence type="predicted"/>
<accession>A0A0D2BCR8</accession>
<keyword evidence="2" id="KW-0067">ATP-binding</keyword>
<dbReference type="HOGENOM" id="CLU_1992674_0_0_1"/>
<evidence type="ECO:0000313" key="5">
    <source>
        <dbReference type="Proteomes" id="UP000054342"/>
    </source>
</evidence>
<dbReference type="Gene3D" id="3.40.50.10810">
    <property type="entry name" value="Tandem AAA-ATPase domain"/>
    <property type="match status" value="1"/>
</dbReference>
<dbReference type="OrthoDB" id="4135937at2759"/>
<organism evidence="4 5">
    <name type="scientific">Exophiala xenobiotica</name>
    <dbReference type="NCBI Taxonomy" id="348802"/>
    <lineage>
        <taxon>Eukaryota</taxon>
        <taxon>Fungi</taxon>
        <taxon>Dikarya</taxon>
        <taxon>Ascomycota</taxon>
        <taxon>Pezizomycotina</taxon>
        <taxon>Eurotiomycetes</taxon>
        <taxon>Chaetothyriomycetidae</taxon>
        <taxon>Chaetothyriales</taxon>
        <taxon>Herpotrichiellaceae</taxon>
        <taxon>Exophiala</taxon>
    </lineage>
</organism>
<dbReference type="Proteomes" id="UP000054342">
    <property type="component" value="Unassembled WGS sequence"/>
</dbReference>
<dbReference type="InterPro" id="IPR027417">
    <property type="entry name" value="P-loop_NTPase"/>
</dbReference>
<dbReference type="Pfam" id="PF00176">
    <property type="entry name" value="SNF2-rel_dom"/>
    <property type="match status" value="1"/>
</dbReference>
<dbReference type="AlphaFoldDB" id="A0A0D2BCR8"/>
<dbReference type="InterPro" id="IPR038718">
    <property type="entry name" value="SNF2-like_sf"/>
</dbReference>
<keyword evidence="5" id="KW-1185">Reference proteome</keyword>
<evidence type="ECO:0000313" key="4">
    <source>
        <dbReference type="EMBL" id="KIW49916.1"/>
    </source>
</evidence>
<dbReference type="GeneID" id="25333457"/>
<gene>
    <name evidence="4" type="ORF">PV05_11549</name>
</gene>
<dbReference type="RefSeq" id="XP_013310500.1">
    <property type="nucleotide sequence ID" value="XM_013455046.1"/>
</dbReference>
<dbReference type="GO" id="GO:0005524">
    <property type="term" value="F:ATP binding"/>
    <property type="evidence" value="ECO:0007669"/>
    <property type="project" value="InterPro"/>
</dbReference>
<feature type="domain" description="SNF2 N-terminal" evidence="3">
    <location>
        <begin position="44"/>
        <end position="109"/>
    </location>
</feature>
<dbReference type="SUPFAM" id="SSF52540">
    <property type="entry name" value="P-loop containing nucleoside triphosphate hydrolases"/>
    <property type="match status" value="1"/>
</dbReference>
<dbReference type="InterPro" id="IPR000330">
    <property type="entry name" value="SNF2_N"/>
</dbReference>